<accession>A0A9Q3CDK0</accession>
<organism evidence="1 2">
    <name type="scientific">Austropuccinia psidii MF-1</name>
    <dbReference type="NCBI Taxonomy" id="1389203"/>
    <lineage>
        <taxon>Eukaryota</taxon>
        <taxon>Fungi</taxon>
        <taxon>Dikarya</taxon>
        <taxon>Basidiomycota</taxon>
        <taxon>Pucciniomycotina</taxon>
        <taxon>Pucciniomycetes</taxon>
        <taxon>Pucciniales</taxon>
        <taxon>Sphaerophragmiaceae</taxon>
        <taxon>Austropuccinia</taxon>
    </lineage>
</organism>
<sequence>MIALASYLIFHAPATRASEFLACLFYGADHDGNLGGPLVEGTESNGHLEDRFMVQLGCLGHHLLTSSSKIYKRIQIVSTHHLASIF</sequence>
<dbReference type="Proteomes" id="UP000765509">
    <property type="component" value="Unassembled WGS sequence"/>
</dbReference>
<dbReference type="EMBL" id="AVOT02006103">
    <property type="protein sequence ID" value="MBW0480771.1"/>
    <property type="molecule type" value="Genomic_DNA"/>
</dbReference>
<protein>
    <submittedName>
        <fullName evidence="1">Uncharacterized protein</fullName>
    </submittedName>
</protein>
<name>A0A9Q3CDK0_9BASI</name>
<keyword evidence="2" id="KW-1185">Reference proteome</keyword>
<reference evidence="1" key="1">
    <citation type="submission" date="2021-03" db="EMBL/GenBank/DDBJ databases">
        <title>Draft genome sequence of rust myrtle Austropuccinia psidii MF-1, a brazilian biotype.</title>
        <authorList>
            <person name="Quecine M.C."/>
            <person name="Pachon D.M.R."/>
            <person name="Bonatelli M.L."/>
            <person name="Correr F.H."/>
            <person name="Franceschini L.M."/>
            <person name="Leite T.F."/>
            <person name="Margarido G.R.A."/>
            <person name="Almeida C.A."/>
            <person name="Ferrarezi J.A."/>
            <person name="Labate C.A."/>
        </authorList>
    </citation>
    <scope>NUCLEOTIDE SEQUENCE</scope>
    <source>
        <strain evidence="1">MF-1</strain>
    </source>
</reference>
<gene>
    <name evidence="1" type="ORF">O181_020486</name>
</gene>
<proteinExistence type="predicted"/>
<comment type="caution">
    <text evidence="1">The sequence shown here is derived from an EMBL/GenBank/DDBJ whole genome shotgun (WGS) entry which is preliminary data.</text>
</comment>
<evidence type="ECO:0000313" key="1">
    <source>
        <dbReference type="EMBL" id="MBW0480771.1"/>
    </source>
</evidence>
<dbReference type="AlphaFoldDB" id="A0A9Q3CDK0"/>
<evidence type="ECO:0000313" key="2">
    <source>
        <dbReference type="Proteomes" id="UP000765509"/>
    </source>
</evidence>